<dbReference type="AlphaFoldDB" id="A0A9K3DB58"/>
<accession>A0A9K3DB58</accession>
<evidence type="ECO:0000313" key="1">
    <source>
        <dbReference type="EMBL" id="GIQ91476.1"/>
    </source>
</evidence>
<protein>
    <submittedName>
        <fullName evidence="1">Uncharacterized protein</fullName>
    </submittedName>
</protein>
<feature type="non-terminal residue" evidence="1">
    <location>
        <position position="1"/>
    </location>
</feature>
<proteinExistence type="predicted"/>
<organism evidence="1 2">
    <name type="scientific">Kipferlia bialata</name>
    <dbReference type="NCBI Taxonomy" id="797122"/>
    <lineage>
        <taxon>Eukaryota</taxon>
        <taxon>Metamonada</taxon>
        <taxon>Carpediemonas-like organisms</taxon>
        <taxon>Kipferlia</taxon>
    </lineage>
</organism>
<gene>
    <name evidence="1" type="ORF">KIPB_014750</name>
</gene>
<dbReference type="Proteomes" id="UP000265618">
    <property type="component" value="Unassembled WGS sequence"/>
</dbReference>
<sequence length="75" mass="8564">MMSYRTLVTDQTAVERMGKVLARVLEHQKHYNPDTPVGVQHLVIGLSQRQTPVALSRYNRLLVTHAHHFISLCTV</sequence>
<evidence type="ECO:0000313" key="2">
    <source>
        <dbReference type="Proteomes" id="UP000265618"/>
    </source>
</evidence>
<keyword evidence="2" id="KW-1185">Reference proteome</keyword>
<name>A0A9K3DB58_9EUKA</name>
<comment type="caution">
    <text evidence="1">The sequence shown here is derived from an EMBL/GenBank/DDBJ whole genome shotgun (WGS) entry which is preliminary data.</text>
</comment>
<reference evidence="1 2" key="1">
    <citation type="journal article" date="2018" name="PLoS ONE">
        <title>The draft genome of Kipferlia bialata reveals reductive genome evolution in fornicate parasites.</title>
        <authorList>
            <person name="Tanifuji G."/>
            <person name="Takabayashi S."/>
            <person name="Kume K."/>
            <person name="Takagi M."/>
            <person name="Nakayama T."/>
            <person name="Kamikawa R."/>
            <person name="Inagaki Y."/>
            <person name="Hashimoto T."/>
        </authorList>
    </citation>
    <scope>NUCLEOTIDE SEQUENCE [LARGE SCALE GENOMIC DNA]</scope>
    <source>
        <strain evidence="1">NY0173</strain>
    </source>
</reference>
<dbReference type="EMBL" id="BDIP01007788">
    <property type="protein sequence ID" value="GIQ91476.1"/>
    <property type="molecule type" value="Genomic_DNA"/>
</dbReference>